<accession>A0A160DDL6</accession>
<dbReference type="EMBL" id="KU998240">
    <property type="protein sequence ID" value="ANA85829.1"/>
    <property type="molecule type" value="Genomic_DNA"/>
</dbReference>
<gene>
    <name evidence="1" type="primary">58</name>
    <name evidence="1" type="ORF">PBI_WOES_58</name>
</gene>
<dbReference type="RefSeq" id="YP_009273448.1">
    <property type="nucleotide sequence ID" value="NC_030905.1"/>
</dbReference>
<dbReference type="GeneID" id="28801414"/>
<organism evidence="1 2">
    <name type="scientific">Gordonia phage Woes</name>
    <dbReference type="NCBI Taxonomy" id="1838084"/>
    <lineage>
        <taxon>Viruses</taxon>
        <taxon>Duplodnaviria</taxon>
        <taxon>Heunggongvirae</taxon>
        <taxon>Uroviricota</taxon>
        <taxon>Caudoviricetes</taxon>
        <taxon>Woesvirus</taxon>
        <taxon>Woesvirus woes</taxon>
    </lineage>
</organism>
<keyword evidence="2" id="KW-1185">Reference proteome</keyword>
<dbReference type="Proteomes" id="UP000203182">
    <property type="component" value="Segment"/>
</dbReference>
<name>A0A160DDL6_9CAUD</name>
<dbReference type="KEGG" id="vg:28801414"/>
<dbReference type="OrthoDB" id="28084at10239"/>
<proteinExistence type="predicted"/>
<sequence>MRRVPTNQEADRVFRGYRYREGDLFEVWSTSVPSSVAEALAYIDWVERHFPGYPVEFLEGRNEEGSYEPIQWELLDERTGKRTPFVPSILRTS</sequence>
<protein>
    <submittedName>
        <fullName evidence="1">Uncharacterized protein</fullName>
    </submittedName>
</protein>
<evidence type="ECO:0000313" key="1">
    <source>
        <dbReference type="EMBL" id="ANA85829.1"/>
    </source>
</evidence>
<evidence type="ECO:0000313" key="2">
    <source>
        <dbReference type="Proteomes" id="UP000203182"/>
    </source>
</evidence>
<reference evidence="2" key="1">
    <citation type="submission" date="2016-03" db="EMBL/GenBank/DDBJ databases">
        <authorList>
            <person name="Ploux O."/>
        </authorList>
    </citation>
    <scope>NUCLEOTIDE SEQUENCE [LARGE SCALE GENOMIC DNA]</scope>
</reference>